<dbReference type="AlphaFoldDB" id="A0A8C2WHX6"/>
<name>A0A8C2WHX6_CYCLU</name>
<dbReference type="Ensembl" id="ENSCLMT00005003215.1">
    <property type="protein sequence ID" value="ENSCLMP00005002893.1"/>
    <property type="gene ID" value="ENSCLMG00005001698.1"/>
</dbReference>
<sequence>ISITCTTILSVPVLGGFPPSTAVSDSLITACFSRSKAFSSTNSADALCSPPPCTSREKYSFWLSL</sequence>
<keyword evidence="2" id="KW-1185">Reference proteome</keyword>
<evidence type="ECO:0000313" key="2">
    <source>
        <dbReference type="Proteomes" id="UP000694565"/>
    </source>
</evidence>
<dbReference type="GeneTree" id="ENSGT01150000287059"/>
<accession>A0A8C2WHX6</accession>
<reference evidence="1" key="2">
    <citation type="submission" date="2025-09" db="UniProtKB">
        <authorList>
            <consortium name="Ensembl"/>
        </authorList>
    </citation>
    <scope>IDENTIFICATION</scope>
</reference>
<proteinExistence type="predicted"/>
<protein>
    <submittedName>
        <fullName evidence="1">Uncharacterized protein</fullName>
    </submittedName>
</protein>
<dbReference type="Proteomes" id="UP000694565">
    <property type="component" value="Unplaced"/>
</dbReference>
<organism evidence="1 2">
    <name type="scientific">Cyclopterus lumpus</name>
    <name type="common">Lumpsucker</name>
    <dbReference type="NCBI Taxonomy" id="8103"/>
    <lineage>
        <taxon>Eukaryota</taxon>
        <taxon>Metazoa</taxon>
        <taxon>Chordata</taxon>
        <taxon>Craniata</taxon>
        <taxon>Vertebrata</taxon>
        <taxon>Euteleostomi</taxon>
        <taxon>Actinopterygii</taxon>
        <taxon>Neopterygii</taxon>
        <taxon>Teleostei</taxon>
        <taxon>Neoteleostei</taxon>
        <taxon>Acanthomorphata</taxon>
        <taxon>Eupercaria</taxon>
        <taxon>Perciformes</taxon>
        <taxon>Cottioidei</taxon>
        <taxon>Cottales</taxon>
        <taxon>Cyclopteridae</taxon>
        <taxon>Cyclopterus</taxon>
    </lineage>
</organism>
<reference evidence="1" key="1">
    <citation type="submission" date="2025-08" db="UniProtKB">
        <authorList>
            <consortium name="Ensembl"/>
        </authorList>
    </citation>
    <scope>IDENTIFICATION</scope>
</reference>
<evidence type="ECO:0000313" key="1">
    <source>
        <dbReference type="Ensembl" id="ENSCLMP00005002893.1"/>
    </source>
</evidence>